<dbReference type="PANTHER" id="PTHR45671">
    <property type="entry name" value="SOLUTE CARRIER FAMILY 25 (MITOCHONDRIAL CARRIER PHOSPHATE CARRIER), MEMBER 3, LIKE-RELATED-RELATED"/>
    <property type="match status" value="1"/>
</dbReference>
<feature type="repeat" description="Solcar" evidence="10">
    <location>
        <begin position="642"/>
        <end position="726"/>
    </location>
</feature>
<evidence type="ECO:0000256" key="9">
    <source>
        <dbReference type="ARBA" id="ARBA00023136"/>
    </source>
</evidence>
<feature type="repeat" description="Solcar" evidence="10">
    <location>
        <begin position="836"/>
        <end position="923"/>
    </location>
</feature>
<keyword evidence="3" id="KW-0813">Transport</keyword>
<name>A0A448ZQD7_9STRA</name>
<evidence type="ECO:0000256" key="6">
    <source>
        <dbReference type="ARBA" id="ARBA00022792"/>
    </source>
</evidence>
<evidence type="ECO:0000256" key="10">
    <source>
        <dbReference type="PROSITE-ProRule" id="PRU00282"/>
    </source>
</evidence>
<evidence type="ECO:0000256" key="5">
    <source>
        <dbReference type="ARBA" id="ARBA00022737"/>
    </source>
</evidence>
<protein>
    <submittedName>
        <fullName evidence="12">Uncharacterized protein</fullName>
    </submittedName>
</protein>
<proteinExistence type="inferred from homology"/>
<dbReference type="SUPFAM" id="SSF103506">
    <property type="entry name" value="Mitochondrial carrier"/>
    <property type="match status" value="1"/>
</dbReference>
<keyword evidence="7" id="KW-1133">Transmembrane helix</keyword>
<dbReference type="InterPro" id="IPR044677">
    <property type="entry name" value="SLC25A3/Pic2/Mir1-like"/>
</dbReference>
<comment type="subcellular location">
    <subcellularLocation>
        <location evidence="1">Mitochondrion inner membrane</location>
        <topology evidence="1">Multi-pass membrane protein</topology>
    </subcellularLocation>
</comment>
<dbReference type="PROSITE" id="PS50920">
    <property type="entry name" value="SOLCAR"/>
    <property type="match status" value="3"/>
</dbReference>
<evidence type="ECO:0000256" key="11">
    <source>
        <dbReference type="SAM" id="SignalP"/>
    </source>
</evidence>
<sequence>MRQNIQVLPIMVLAAAALQLSIGCLPFQPPITSRRIQTAVYDYRLEATTSQQNQSENENERTKIRDKSFATSSSRRRFLAVAVATGVSTTIPGISTPARAATTTEWFDPSDLDGDEPIPHLPWKIDPINKRSGVTVEDAERAGYSVAFVTYLARFLLNFDTNCQLWWFSSRRIPRGKNKQSLDGVDSSSYEQLRYEQFSKFAASVEVGLAQSYANGKEGPTILLEELVQRYGTIEAYRENDNNEKDWERSAKAARRHIALLFGFLEKRQPTEALGELLVSLEDASIATVELSNKEADSEGSISYNYQLPQRKISRLSLLSGYDSSDPPAIEFGDYRNNESRVAARGHAVLKPTGRLLRIDVTDSGSVTYSKPPIVIVNNLAGDDIAEGVTNLDRDGRIKSVAILEPGNNFNIDNGDFEFRVVEPFATDAKLVKRGTNKSAATTTEPSFRVVLDNAITKIEITDPGSGYSKDKRINVYAVANSQNINRSLQQQQQQRILVGTTCPKLVSNSFMDFRTKKDMDRIEEIQRNFHRKIPPFRYSSLSIADDDFGGFQTLPFWTEKGNPGSNGEYMRLLPGGVGLEYDSRLKRYVVAVDKTFQKTYAPYLPNDGSGTTNNSNYSPLWSTFGPRARSPIERDRDLDLSEYARFGLSGAICLSAVCLTLTPLDVLKTKQQTNPSKYTSMGRSIQAVMQDEGLSTLFTGWSPTLSGNFLSGGAQYASIEFLRRTFTAMAGLDAARLEVPIILLASGIASAIAGIIYCPFETVRIRTVAQPKFATNAAGTLQRILEEEGVASLVNTVPIFLFKYVPYAITKFTVFDISTARLYEAFPAAREELQLSLLVSLAGGMLGGTAAAIVSNPSDCIISEVKKSKEADVSVFEAIATIQARGGGGVLGPFFVGLPLRILRYTTIASLSFVAYDAIRFAFGIGSDDLKLYLDVLGGALQK</sequence>
<dbReference type="PROSITE" id="PS51257">
    <property type="entry name" value="PROKAR_LIPOPROTEIN"/>
    <property type="match status" value="1"/>
</dbReference>
<evidence type="ECO:0000256" key="7">
    <source>
        <dbReference type="ARBA" id="ARBA00022989"/>
    </source>
</evidence>
<evidence type="ECO:0000256" key="3">
    <source>
        <dbReference type="ARBA" id="ARBA00022448"/>
    </source>
</evidence>
<reference evidence="12 13" key="1">
    <citation type="submission" date="2019-01" db="EMBL/GenBank/DDBJ databases">
        <authorList>
            <person name="Ferrante I. M."/>
        </authorList>
    </citation>
    <scope>NUCLEOTIDE SEQUENCE [LARGE SCALE GENOMIC DNA]</scope>
    <source>
        <strain evidence="12 13">B856</strain>
    </source>
</reference>
<keyword evidence="6" id="KW-0999">Mitochondrion inner membrane</keyword>
<keyword evidence="5" id="KW-0677">Repeat</keyword>
<feature type="signal peptide" evidence="11">
    <location>
        <begin position="1"/>
        <end position="23"/>
    </location>
</feature>
<dbReference type="EMBL" id="CAACVS010000636">
    <property type="protein sequence ID" value="VEU44257.1"/>
    <property type="molecule type" value="Genomic_DNA"/>
</dbReference>
<keyword evidence="13" id="KW-1185">Reference proteome</keyword>
<dbReference type="GO" id="GO:1990547">
    <property type="term" value="P:mitochondrial phosphate ion transmembrane transport"/>
    <property type="evidence" value="ECO:0007669"/>
    <property type="project" value="InterPro"/>
</dbReference>
<evidence type="ECO:0000256" key="8">
    <source>
        <dbReference type="ARBA" id="ARBA00023128"/>
    </source>
</evidence>
<feature type="chain" id="PRO_5019310165" evidence="11">
    <location>
        <begin position="24"/>
        <end position="944"/>
    </location>
</feature>
<evidence type="ECO:0000256" key="1">
    <source>
        <dbReference type="ARBA" id="ARBA00004448"/>
    </source>
</evidence>
<accession>A0A448ZQD7</accession>
<dbReference type="OrthoDB" id="427452at2759"/>
<evidence type="ECO:0000313" key="12">
    <source>
        <dbReference type="EMBL" id="VEU44257.1"/>
    </source>
</evidence>
<evidence type="ECO:0000313" key="13">
    <source>
        <dbReference type="Proteomes" id="UP000291116"/>
    </source>
</evidence>
<dbReference type="AlphaFoldDB" id="A0A448ZQD7"/>
<dbReference type="Gene3D" id="1.50.40.10">
    <property type="entry name" value="Mitochondrial carrier domain"/>
    <property type="match status" value="2"/>
</dbReference>
<dbReference type="GO" id="GO:0005315">
    <property type="term" value="F:phosphate transmembrane transporter activity"/>
    <property type="evidence" value="ECO:0007669"/>
    <property type="project" value="InterPro"/>
</dbReference>
<comment type="similarity">
    <text evidence="2">Belongs to the mitochondrial carrier (TC 2.A.29) family.</text>
</comment>
<dbReference type="Proteomes" id="UP000291116">
    <property type="component" value="Unassembled WGS sequence"/>
</dbReference>
<evidence type="ECO:0000256" key="4">
    <source>
        <dbReference type="ARBA" id="ARBA00022692"/>
    </source>
</evidence>
<dbReference type="InterPro" id="IPR023395">
    <property type="entry name" value="MCP_dom_sf"/>
</dbReference>
<keyword evidence="4 10" id="KW-0812">Transmembrane</keyword>
<dbReference type="InterPro" id="IPR018108">
    <property type="entry name" value="MCP_transmembrane"/>
</dbReference>
<keyword evidence="9 10" id="KW-0472">Membrane</keyword>
<organism evidence="12 13">
    <name type="scientific">Pseudo-nitzschia multistriata</name>
    <dbReference type="NCBI Taxonomy" id="183589"/>
    <lineage>
        <taxon>Eukaryota</taxon>
        <taxon>Sar</taxon>
        <taxon>Stramenopiles</taxon>
        <taxon>Ochrophyta</taxon>
        <taxon>Bacillariophyta</taxon>
        <taxon>Bacillariophyceae</taxon>
        <taxon>Bacillariophycidae</taxon>
        <taxon>Bacillariales</taxon>
        <taxon>Bacillariaceae</taxon>
        <taxon>Pseudo-nitzschia</taxon>
    </lineage>
</organism>
<dbReference type="Pfam" id="PF00153">
    <property type="entry name" value="Mito_carr"/>
    <property type="match status" value="2"/>
</dbReference>
<dbReference type="PANTHER" id="PTHR45671:SF12">
    <property type="entry name" value="MITOCHONDRIAL PHOSPHATE CARRIER PROTEIN"/>
    <property type="match status" value="1"/>
</dbReference>
<keyword evidence="11" id="KW-0732">Signal</keyword>
<gene>
    <name evidence="12" type="ORF">PSNMU_V1.4_AUG-EV-PASAV3_0113440</name>
</gene>
<feature type="repeat" description="Solcar" evidence="10">
    <location>
        <begin position="742"/>
        <end position="822"/>
    </location>
</feature>
<dbReference type="GO" id="GO:0005743">
    <property type="term" value="C:mitochondrial inner membrane"/>
    <property type="evidence" value="ECO:0007669"/>
    <property type="project" value="UniProtKB-SubCell"/>
</dbReference>
<evidence type="ECO:0000256" key="2">
    <source>
        <dbReference type="ARBA" id="ARBA00006375"/>
    </source>
</evidence>
<keyword evidence="8" id="KW-0496">Mitochondrion</keyword>